<protein>
    <submittedName>
        <fullName evidence="1">Uncharacterized protein</fullName>
    </submittedName>
</protein>
<gene>
    <name evidence="1" type="ORF">LXM24_12260</name>
</gene>
<proteinExistence type="predicted"/>
<reference evidence="1" key="1">
    <citation type="submission" date="2021-12" db="EMBL/GenBank/DDBJ databases">
        <title>Novel species in genus Dyadobacter.</title>
        <authorList>
            <person name="Ma C."/>
        </authorList>
    </citation>
    <scope>NUCLEOTIDE SEQUENCE</scope>
    <source>
        <strain evidence="1">CY399</strain>
    </source>
</reference>
<organism evidence="1 2">
    <name type="scientific">Dyadobacter fanqingshengii</name>
    <dbReference type="NCBI Taxonomy" id="2906443"/>
    <lineage>
        <taxon>Bacteria</taxon>
        <taxon>Pseudomonadati</taxon>
        <taxon>Bacteroidota</taxon>
        <taxon>Cytophagia</taxon>
        <taxon>Cytophagales</taxon>
        <taxon>Spirosomataceae</taxon>
        <taxon>Dyadobacter</taxon>
    </lineage>
</organism>
<dbReference type="Proteomes" id="UP001139700">
    <property type="component" value="Unassembled WGS sequence"/>
</dbReference>
<comment type="caution">
    <text evidence="1">The sequence shown here is derived from an EMBL/GenBank/DDBJ whole genome shotgun (WGS) entry which is preliminary data.</text>
</comment>
<accession>A0A9X1T9W0</accession>
<sequence length="148" mass="16635">MDNLLGTHSPQDIFDIRKCCFEKLGPAQLERLNVLVQTRPILLEGDFYPRATSQNGIDYILPTDAELPEHKVIAWSRVLDGREVLCAINLAGDHAVIFATIDDDLHEVNSRMRCLYASDLSPAELNVEVRNGKSIRLTIPPHALVIYE</sequence>
<dbReference type="RefSeq" id="WP_234613364.1">
    <property type="nucleotide sequence ID" value="NZ_CP098806.1"/>
</dbReference>
<evidence type="ECO:0000313" key="2">
    <source>
        <dbReference type="Proteomes" id="UP001139700"/>
    </source>
</evidence>
<evidence type="ECO:0000313" key="1">
    <source>
        <dbReference type="EMBL" id="MCF0040863.1"/>
    </source>
</evidence>
<dbReference type="EMBL" id="JAJTTA010000002">
    <property type="protein sequence ID" value="MCF0040863.1"/>
    <property type="molecule type" value="Genomic_DNA"/>
</dbReference>
<dbReference type="AlphaFoldDB" id="A0A9X1T9W0"/>
<name>A0A9X1T9W0_9BACT</name>
<keyword evidence="2" id="KW-1185">Reference proteome</keyword>